<proteinExistence type="inferred from homology"/>
<evidence type="ECO:0000256" key="11">
    <source>
        <dbReference type="SAM" id="MobiDB-lite"/>
    </source>
</evidence>
<dbReference type="InterPro" id="IPR004036">
    <property type="entry name" value="Endonuclease-III-like_CS2"/>
</dbReference>
<protein>
    <recommendedName>
        <fullName evidence="10">Endonuclease III</fullName>
        <ecNumber evidence="10">4.2.99.18</ecNumber>
    </recommendedName>
    <alternativeName>
        <fullName evidence="10">DNA-(apurinic or apyrimidinic site) lyase</fullName>
    </alternativeName>
</protein>
<feature type="compositionally biased region" description="Low complexity" evidence="11">
    <location>
        <begin position="244"/>
        <end position="263"/>
    </location>
</feature>
<evidence type="ECO:0000256" key="2">
    <source>
        <dbReference type="ARBA" id="ARBA00022485"/>
    </source>
</evidence>
<keyword evidence="10" id="KW-0456">Lyase</keyword>
<feature type="region of interest" description="Disordered" evidence="11">
    <location>
        <begin position="208"/>
        <end position="272"/>
    </location>
</feature>
<keyword evidence="13" id="KW-0255">Endonuclease</keyword>
<dbReference type="EC" id="4.2.99.18" evidence="10"/>
<dbReference type="Pfam" id="PF00633">
    <property type="entry name" value="HHH"/>
    <property type="match status" value="1"/>
</dbReference>
<dbReference type="InterPro" id="IPR005759">
    <property type="entry name" value="Nth"/>
</dbReference>
<comment type="catalytic activity">
    <reaction evidence="10">
        <text>2'-deoxyribonucleotide-(2'-deoxyribose 5'-phosphate)-2'-deoxyribonucleotide-DNA = a 3'-end 2'-deoxyribonucleotide-(2,3-dehydro-2,3-deoxyribose 5'-phosphate)-DNA + a 5'-end 5'-phospho-2'-deoxyribonucleoside-DNA + H(+)</text>
        <dbReference type="Rhea" id="RHEA:66592"/>
        <dbReference type="Rhea" id="RHEA-COMP:13180"/>
        <dbReference type="Rhea" id="RHEA-COMP:16897"/>
        <dbReference type="Rhea" id="RHEA-COMP:17067"/>
        <dbReference type="ChEBI" id="CHEBI:15378"/>
        <dbReference type="ChEBI" id="CHEBI:136412"/>
        <dbReference type="ChEBI" id="CHEBI:157695"/>
        <dbReference type="ChEBI" id="CHEBI:167181"/>
        <dbReference type="EC" id="4.2.99.18"/>
    </reaction>
</comment>
<feature type="binding site" evidence="10">
    <location>
        <position position="189"/>
    </location>
    <ligand>
        <name>[4Fe-4S] cluster</name>
        <dbReference type="ChEBI" id="CHEBI:49883"/>
    </ligand>
</feature>
<dbReference type="InterPro" id="IPR011257">
    <property type="entry name" value="DNA_glycosylase"/>
</dbReference>
<comment type="caution">
    <text evidence="13">The sequence shown here is derived from an EMBL/GenBank/DDBJ whole genome shotgun (WGS) entry which is preliminary data.</text>
</comment>
<dbReference type="SUPFAM" id="SSF48150">
    <property type="entry name" value="DNA-glycosylase"/>
    <property type="match status" value="1"/>
</dbReference>
<keyword evidence="13" id="KW-0540">Nuclease</keyword>
<dbReference type="Gene3D" id="1.10.340.30">
    <property type="entry name" value="Hypothetical protein, domain 2"/>
    <property type="match status" value="1"/>
</dbReference>
<keyword evidence="14" id="KW-1185">Reference proteome</keyword>
<dbReference type="HAMAP" id="MF_00942">
    <property type="entry name" value="Nth"/>
    <property type="match status" value="1"/>
</dbReference>
<dbReference type="GO" id="GO:0004519">
    <property type="term" value="F:endonuclease activity"/>
    <property type="evidence" value="ECO:0007669"/>
    <property type="project" value="UniProtKB-KW"/>
</dbReference>
<gene>
    <name evidence="10 13" type="primary">nth</name>
    <name evidence="13" type="ORF">FVW20_01445</name>
</gene>
<dbReference type="PANTHER" id="PTHR10359">
    <property type="entry name" value="A/G-SPECIFIC ADENINE GLYCOSYLASE/ENDONUCLEASE III"/>
    <property type="match status" value="1"/>
</dbReference>
<accession>A0ABS0IZZ5</accession>
<dbReference type="InterPro" id="IPR003265">
    <property type="entry name" value="HhH-GPD_domain"/>
</dbReference>
<evidence type="ECO:0000313" key="13">
    <source>
        <dbReference type="EMBL" id="MBG3875721.1"/>
    </source>
</evidence>
<feature type="binding site" evidence="10">
    <location>
        <position position="199"/>
    </location>
    <ligand>
        <name>[4Fe-4S] cluster</name>
        <dbReference type="ChEBI" id="CHEBI:49883"/>
    </ligand>
</feature>
<dbReference type="Proteomes" id="UP001194469">
    <property type="component" value="Unassembled WGS sequence"/>
</dbReference>
<comment type="function">
    <text evidence="10">DNA repair enzyme that has both DNA N-glycosylase activity and AP-lyase activity. The DNA N-glycosylase activity releases various damaged pyrimidines from DNA by cleaving the N-glycosidic bond, leaving an AP (apurinic/apyrimidinic) site. The AP-lyase activity cleaves the phosphodiester bond 3' to the AP site by a beta-elimination, leaving a 3'-terminal unsaturated sugar and a product with a terminal 5'-phosphate.</text>
</comment>
<evidence type="ECO:0000256" key="4">
    <source>
        <dbReference type="ARBA" id="ARBA00022763"/>
    </source>
</evidence>
<evidence type="ECO:0000256" key="3">
    <source>
        <dbReference type="ARBA" id="ARBA00022723"/>
    </source>
</evidence>
<feature type="binding site" evidence="10">
    <location>
        <position position="205"/>
    </location>
    <ligand>
        <name>[4Fe-4S] cluster</name>
        <dbReference type="ChEBI" id="CHEBI:49883"/>
    </ligand>
</feature>
<dbReference type="NCBIfam" id="TIGR01083">
    <property type="entry name" value="nth"/>
    <property type="match status" value="1"/>
</dbReference>
<keyword evidence="2 10" id="KW-0004">4Fe-4S</keyword>
<keyword evidence="3 10" id="KW-0479">Metal-binding</keyword>
<dbReference type="SMART" id="SM00478">
    <property type="entry name" value="ENDO3c"/>
    <property type="match status" value="1"/>
</dbReference>
<sequence length="272" mass="29460">MQTADRAARVLELLRLRYPTRETHLVAHNAWELLVATVLAAQCTDVRVNQVTPGLFRRWPGPAELARATQEELEEVIHSTGFYRNKATNLLGAARRVTEVHGGEVPRTMAELVQLPGVARKTANVVLWGAYGINEGIAVDTHVKRIAFRMGFTESVDPVQIERDLMDIFPRDAWGDVNHMLVWFGRHVCDARAPRCGECEMIEVCPRRGVGQKGGADSRKAAGKASVRATGKTAGKAGKKDTAKAAPAKPAPASSATSSATPRAKPRSGGKP</sequence>
<dbReference type="CDD" id="cd00056">
    <property type="entry name" value="ENDO3c"/>
    <property type="match status" value="1"/>
</dbReference>
<comment type="similarity">
    <text evidence="1 10">Belongs to the Nth/MutY family.</text>
</comment>
<feature type="binding site" evidence="10">
    <location>
        <position position="196"/>
    </location>
    <ligand>
        <name>[4Fe-4S] cluster</name>
        <dbReference type="ChEBI" id="CHEBI:49883"/>
    </ligand>
</feature>
<evidence type="ECO:0000256" key="1">
    <source>
        <dbReference type="ARBA" id="ARBA00008343"/>
    </source>
</evidence>
<keyword evidence="7 10" id="KW-0411">Iron-sulfur</keyword>
<keyword evidence="5 10" id="KW-0378">Hydrolase</keyword>
<dbReference type="Gene3D" id="1.10.1670.10">
    <property type="entry name" value="Helix-hairpin-Helix base-excision DNA repair enzymes (C-terminal)"/>
    <property type="match status" value="1"/>
</dbReference>
<dbReference type="InterPro" id="IPR000445">
    <property type="entry name" value="HhH_motif"/>
</dbReference>
<feature type="domain" description="HhH-GPD" evidence="12">
    <location>
        <begin position="39"/>
        <end position="187"/>
    </location>
</feature>
<organism evidence="13 14">
    <name type="scientific">Nitratidesulfovibrio oxamicus</name>
    <dbReference type="NCBI Taxonomy" id="32016"/>
    <lineage>
        <taxon>Bacteria</taxon>
        <taxon>Pseudomonadati</taxon>
        <taxon>Thermodesulfobacteriota</taxon>
        <taxon>Desulfovibrionia</taxon>
        <taxon>Desulfovibrionales</taxon>
        <taxon>Desulfovibrionaceae</taxon>
        <taxon>Nitratidesulfovibrio</taxon>
    </lineage>
</organism>
<evidence type="ECO:0000256" key="10">
    <source>
        <dbReference type="HAMAP-Rule" id="MF_00942"/>
    </source>
</evidence>
<evidence type="ECO:0000256" key="6">
    <source>
        <dbReference type="ARBA" id="ARBA00023004"/>
    </source>
</evidence>
<reference evidence="13 14" key="1">
    <citation type="submission" date="2019-08" db="EMBL/GenBank/DDBJ databases">
        <authorList>
            <person name="Luo N."/>
        </authorList>
    </citation>
    <scope>NUCLEOTIDE SEQUENCE [LARGE SCALE GENOMIC DNA]</scope>
    <source>
        <strain evidence="13 14">NCIMB 9442</strain>
    </source>
</reference>
<evidence type="ECO:0000259" key="12">
    <source>
        <dbReference type="SMART" id="SM00478"/>
    </source>
</evidence>
<keyword evidence="6 10" id="KW-0408">Iron</keyword>
<evidence type="ECO:0000256" key="5">
    <source>
        <dbReference type="ARBA" id="ARBA00022801"/>
    </source>
</evidence>
<name>A0ABS0IZZ5_9BACT</name>
<dbReference type="InterPro" id="IPR023170">
    <property type="entry name" value="HhH_base_excis_C"/>
</dbReference>
<dbReference type="PANTHER" id="PTHR10359:SF18">
    <property type="entry name" value="ENDONUCLEASE III"/>
    <property type="match status" value="1"/>
</dbReference>
<dbReference type="RefSeq" id="WP_196607981.1">
    <property type="nucleotide sequence ID" value="NZ_VRYY01000029.1"/>
</dbReference>
<dbReference type="Pfam" id="PF00730">
    <property type="entry name" value="HhH-GPD"/>
    <property type="match status" value="1"/>
</dbReference>
<evidence type="ECO:0000256" key="9">
    <source>
        <dbReference type="ARBA" id="ARBA00023295"/>
    </source>
</evidence>
<keyword evidence="4 10" id="KW-0227">DNA damage</keyword>
<dbReference type="PROSITE" id="PS01155">
    <property type="entry name" value="ENDONUCLEASE_III_2"/>
    <property type="match status" value="1"/>
</dbReference>
<evidence type="ECO:0000256" key="7">
    <source>
        <dbReference type="ARBA" id="ARBA00023014"/>
    </source>
</evidence>
<evidence type="ECO:0000256" key="8">
    <source>
        <dbReference type="ARBA" id="ARBA00023204"/>
    </source>
</evidence>
<dbReference type="EMBL" id="VRYY01000029">
    <property type="protein sequence ID" value="MBG3875721.1"/>
    <property type="molecule type" value="Genomic_DNA"/>
</dbReference>
<keyword evidence="9 10" id="KW-0326">Glycosidase</keyword>
<keyword evidence="8 10" id="KW-0234">DNA repair</keyword>
<keyword evidence="10" id="KW-0238">DNA-binding</keyword>
<comment type="cofactor">
    <cofactor evidence="10">
        <name>[4Fe-4S] cluster</name>
        <dbReference type="ChEBI" id="CHEBI:49883"/>
    </cofactor>
    <text evidence="10">Binds 1 [4Fe-4S] cluster.</text>
</comment>
<evidence type="ECO:0000313" key="14">
    <source>
        <dbReference type="Proteomes" id="UP001194469"/>
    </source>
</evidence>